<dbReference type="GO" id="GO:0030246">
    <property type="term" value="F:carbohydrate binding"/>
    <property type="evidence" value="ECO:0007669"/>
    <property type="project" value="InterPro"/>
</dbReference>
<dbReference type="Gene3D" id="2.70.98.10">
    <property type="match status" value="1"/>
</dbReference>
<organism evidence="1 2">
    <name type="scientific">Clostridium beijerinckii (strain ATCC 51743 / NCIMB 8052)</name>
    <name type="common">Clostridium acetobutylicum</name>
    <dbReference type="NCBI Taxonomy" id="290402"/>
    <lineage>
        <taxon>Bacteria</taxon>
        <taxon>Bacillati</taxon>
        <taxon>Bacillota</taxon>
        <taxon>Clostridia</taxon>
        <taxon>Eubacteriales</taxon>
        <taxon>Clostridiaceae</taxon>
        <taxon>Clostridium</taxon>
    </lineage>
</organism>
<evidence type="ECO:0000313" key="2">
    <source>
        <dbReference type="Proteomes" id="UP000000565"/>
    </source>
</evidence>
<sequence length="338" mass="38741">MVGGMGVKIEKITWSGEEAVYFTAGDYEAVMIPKIGANIIELKHKVLGCNIIRTPETLKEFKSKPIIFGIPILFPPGRIEDGKYSVNDMAYELPINDTIRNNHYHGIINKLPFTVTSTKVNKIEEYVEIEVSFWSNSFNEDVFRYFPHEFQCQMTYKLSKKGLEQKITFINCSEKLMPLGVGFHTAFNVPFQADSKKENYALTLSVGDKWLVNSRYLPTGNKVNLCDYEKKYRDGGVIPLEHPVNDTYTVQPLSFQGTPFNGAIIEDKEKNIKLYYEFGKDYKFCTVWNNEASSDFICIEPQTWMNNAPNLKLSSEETGFRVLLSGEKWSETTKIFIE</sequence>
<dbReference type="GO" id="GO:0005975">
    <property type="term" value="P:carbohydrate metabolic process"/>
    <property type="evidence" value="ECO:0007669"/>
    <property type="project" value="InterPro"/>
</dbReference>
<dbReference type="GO" id="GO:0016853">
    <property type="term" value="F:isomerase activity"/>
    <property type="evidence" value="ECO:0007669"/>
    <property type="project" value="InterPro"/>
</dbReference>
<dbReference type="AlphaFoldDB" id="A6LZ61"/>
<dbReference type="Pfam" id="PF01263">
    <property type="entry name" value="Aldose_epim"/>
    <property type="match status" value="1"/>
</dbReference>
<reference evidence="1 2" key="1">
    <citation type="submission" date="2007-06" db="EMBL/GenBank/DDBJ databases">
        <title>Complete sequence of Clostridium beijerinckii NCIMB 8052.</title>
        <authorList>
            <consortium name="US DOE Joint Genome Institute"/>
            <person name="Copeland A."/>
            <person name="Lucas S."/>
            <person name="Lapidus A."/>
            <person name="Barry K."/>
            <person name="Detter J.C."/>
            <person name="Glavina del Rio T."/>
            <person name="Hammon N."/>
            <person name="Israni S."/>
            <person name="Dalin E."/>
            <person name="Tice H."/>
            <person name="Pitluck S."/>
            <person name="Sims D."/>
            <person name="Brettin T."/>
            <person name="Bruce D."/>
            <person name="Tapia R."/>
            <person name="Brainard J."/>
            <person name="Schmutz J."/>
            <person name="Larimer F."/>
            <person name="Land M."/>
            <person name="Hauser L."/>
            <person name="Kyrpides N."/>
            <person name="Mikhailova N."/>
            <person name="Bennet G."/>
            <person name="Cann I."/>
            <person name="Chen J.-S."/>
            <person name="Contreras A.L."/>
            <person name="Jones D."/>
            <person name="Kashket E."/>
            <person name="Mitchell W."/>
            <person name="Stoddard S."/>
            <person name="Schwarz W."/>
            <person name="Qureshi N."/>
            <person name="Young M."/>
            <person name="Shi Z."/>
            <person name="Ezeji T."/>
            <person name="White B."/>
            <person name="Blaschek H."/>
            <person name="Richardson P."/>
        </authorList>
    </citation>
    <scope>NUCLEOTIDE SEQUENCE [LARGE SCALE GENOMIC DNA]</scope>
    <source>
        <strain evidence="2">ATCC 51743 / NCIMB 8052</strain>
    </source>
</reference>
<dbReference type="KEGG" id="cbe:Cbei_3518"/>
<dbReference type="Proteomes" id="UP000000565">
    <property type="component" value="Chromosome"/>
</dbReference>
<name>A6LZ61_CLOB8</name>
<evidence type="ECO:0000313" key="1">
    <source>
        <dbReference type="EMBL" id="ABR35641.1"/>
    </source>
</evidence>
<dbReference type="eggNOG" id="COG2017">
    <property type="taxonomic scope" value="Bacteria"/>
</dbReference>
<dbReference type="InterPro" id="IPR011013">
    <property type="entry name" value="Gal_mutarotase_sf_dom"/>
</dbReference>
<dbReference type="InterPro" id="IPR008183">
    <property type="entry name" value="Aldose_1/G6P_1-epimerase"/>
</dbReference>
<gene>
    <name evidence="1" type="ordered locus">Cbei_3518</name>
</gene>
<accession>A6LZ61</accession>
<proteinExistence type="predicted"/>
<dbReference type="CDD" id="cd01081">
    <property type="entry name" value="Aldose_epim"/>
    <property type="match status" value="1"/>
</dbReference>
<reference evidence="1 2" key="3">
    <citation type="journal article" date="2012" name="BMC Genomics">
        <title>Genome-wide dynamic transcriptional profiling in clostridium beijerinckii NCIMB 8052 using single-nucleotide resolution RNA-Seq.</title>
        <authorList>
            <person name="Wang Y."/>
            <person name="Li X."/>
            <person name="Mao Y."/>
            <person name="Blaschek H.P."/>
        </authorList>
    </citation>
    <scope>NUCLEOTIDE SEQUENCE [LARGE SCALE GENOMIC DNA]</scope>
    <source>
        <strain evidence="2">ATCC 51743 / NCIMB 8052</strain>
    </source>
</reference>
<dbReference type="HOGENOM" id="CLU_052486_2_0_9"/>
<reference evidence="1 2" key="2">
    <citation type="journal article" date="2011" name="BMC Genomics">
        <title>Single-nucleotide resolution analysis of the transcriptome structure of Clostridium beijerinckii NCIMB 8052 using RNA-Seq.</title>
        <authorList>
            <person name="Wang Y."/>
            <person name="Li X."/>
            <person name="Mao Y."/>
            <person name="Blaschek H.P."/>
        </authorList>
    </citation>
    <scope>NUCLEOTIDE SEQUENCE [LARGE SCALE GENOMIC DNA]</scope>
    <source>
        <strain evidence="2">ATCC 51743 / NCIMB 8052</strain>
    </source>
</reference>
<dbReference type="InterPro" id="IPR014718">
    <property type="entry name" value="GH-type_carb-bd"/>
</dbReference>
<dbReference type="EMBL" id="CP000721">
    <property type="protein sequence ID" value="ABR35641.1"/>
    <property type="molecule type" value="Genomic_DNA"/>
</dbReference>
<dbReference type="SUPFAM" id="SSF74650">
    <property type="entry name" value="Galactose mutarotase-like"/>
    <property type="match status" value="1"/>
</dbReference>
<protein>
    <submittedName>
        <fullName evidence="1">Aldose 1-epimerase</fullName>
    </submittedName>
</protein>